<dbReference type="STRING" id="639283.Snov_4263"/>
<dbReference type="eggNOG" id="ENOG50330Q4">
    <property type="taxonomic scope" value="Bacteria"/>
</dbReference>
<dbReference type="RefSeq" id="WP_013169029.1">
    <property type="nucleotide sequence ID" value="NC_014217.1"/>
</dbReference>
<evidence type="ECO:0000313" key="2">
    <source>
        <dbReference type="Proteomes" id="UP000006633"/>
    </source>
</evidence>
<name>D7A2J9_ANCN5</name>
<dbReference type="OrthoDB" id="2086168at2"/>
<keyword evidence="2" id="KW-1185">Reference proteome</keyword>
<dbReference type="Proteomes" id="UP000006633">
    <property type="component" value="Chromosome"/>
</dbReference>
<dbReference type="HOGENOM" id="CLU_156639_0_0_5"/>
<protein>
    <submittedName>
        <fullName evidence="1">Uncharacterized protein</fullName>
    </submittedName>
</protein>
<proteinExistence type="predicted"/>
<dbReference type="AlphaFoldDB" id="D7A2J9"/>
<evidence type="ECO:0000313" key="1">
    <source>
        <dbReference type="EMBL" id="ADH91529.1"/>
    </source>
</evidence>
<dbReference type="EMBL" id="CP002026">
    <property type="protein sequence ID" value="ADH91529.1"/>
    <property type="molecule type" value="Genomic_DNA"/>
</dbReference>
<sequence length="100" mass="10554">MCGLCGAFGGSDHWTAGTGAETAGATPTAERRARAATANEVLAFYGLSLGEWAGRFTLRSRTGRMAVVEHFGAIWPEAERLAGQPCDPLDEALITRLEAT</sequence>
<organism evidence="1 2">
    <name type="scientific">Ancylobacter novellus (strain ATCC 8093 / DSM 506 / JCM 20403 / CCM 1077 / IAM 12100 / NBRC 12443 / NCIMB 10456)</name>
    <name type="common">Starkeya novella</name>
    <dbReference type="NCBI Taxonomy" id="639283"/>
    <lineage>
        <taxon>Bacteria</taxon>
        <taxon>Pseudomonadati</taxon>
        <taxon>Pseudomonadota</taxon>
        <taxon>Alphaproteobacteria</taxon>
        <taxon>Hyphomicrobiales</taxon>
        <taxon>Xanthobacteraceae</taxon>
        <taxon>Ancylobacter</taxon>
    </lineage>
</organism>
<accession>D7A2J9</accession>
<gene>
    <name evidence="1" type="ordered locus">Snov_4263</name>
</gene>
<dbReference type="KEGG" id="sno:Snov_4263"/>
<reference evidence="1 2" key="1">
    <citation type="journal article" date="2012" name="Stand. Genomic Sci.">
        <title>Complete genome sequence of the facultatively chemolithoautotrophic and methylotrophic alpha Proteobacterium Starkeya novella type strain (ATCC 8093(T)).</title>
        <authorList>
            <person name="Kappler U."/>
            <person name="Davenport K."/>
            <person name="Beatson S."/>
            <person name="Lucas S."/>
            <person name="Lapidus A."/>
            <person name="Copeland A."/>
            <person name="Berry K.W."/>
            <person name="Glavina Del Rio T."/>
            <person name="Hammon N."/>
            <person name="Dalin E."/>
            <person name="Tice H."/>
            <person name="Pitluck S."/>
            <person name="Richardson P."/>
            <person name="Bruce D."/>
            <person name="Goodwin L.A."/>
            <person name="Han C."/>
            <person name="Tapia R."/>
            <person name="Detter J.C."/>
            <person name="Chang Y.J."/>
            <person name="Jeffries C.D."/>
            <person name="Land M."/>
            <person name="Hauser L."/>
            <person name="Kyrpides N.C."/>
            <person name="Goker M."/>
            <person name="Ivanova N."/>
            <person name="Klenk H.P."/>
            <person name="Woyke T."/>
        </authorList>
    </citation>
    <scope>NUCLEOTIDE SEQUENCE [LARGE SCALE GENOMIC DNA]</scope>
    <source>
        <strain evidence="2">ATCC 8093 / DSM 506 / JCM 20403 / CCM 1077 / IAM 12100 / NBRC 12443 / NCIMB 10456</strain>
    </source>
</reference>